<evidence type="ECO:0008006" key="7">
    <source>
        <dbReference type="Google" id="ProtNLM"/>
    </source>
</evidence>
<accession>L1IR31</accession>
<dbReference type="EMBL" id="JH993047">
    <property type="protein sequence ID" value="EKX38557.1"/>
    <property type="molecule type" value="Genomic_DNA"/>
</dbReference>
<dbReference type="RefSeq" id="XP_005825537.1">
    <property type="nucleotide sequence ID" value="XM_005825480.1"/>
</dbReference>
<gene>
    <name evidence="4" type="ORF">GUITHDRAFT_144156</name>
</gene>
<evidence type="ECO:0000313" key="4">
    <source>
        <dbReference type="EMBL" id="EKX38557.1"/>
    </source>
</evidence>
<feature type="region of interest" description="Disordered" evidence="2">
    <location>
        <begin position="29"/>
        <end position="104"/>
    </location>
</feature>
<dbReference type="EnsemblProtists" id="EKX38557">
    <property type="protein sequence ID" value="EKX38557"/>
    <property type="gene ID" value="GUITHDRAFT_144156"/>
</dbReference>
<sequence>MPSMILIMAMGFLLVAILHVYTSRSKQGKELVQQEGSSSSKESRASAAHHDASPSQRADGGDGSVPTSARTPFSTRKPGPTTSRRTHTPLGSALQKDRQELDEARDETGFLQQLVSQLFLLLAADGNKESYGFSVTASKNPQSKDLPKIALNRYAAPSSSGTDTFYLESVNGRNMAGMTAQEVKDAVSTSRFKVKLGLRNLERPDKKGPGLKCVENVIYSSRVQQLKSLSQRVITFLKTEKKGISAVLDMIDDSDNFECPCGNSAETLEDSVASVIGKVFSLVLQPSNKLSISRDLSNSFEKENNFSDDTMVLREQIVNMQKQLQEENKRVHQLQNQLQSEKNACEHWCSRVKELEGLLLEKEQRLASGAHRSNDYETEMASLREILSERQQKLYTKLMAFEADLVEKTKQEEAFPERVEEVIKMVDTGHLDSQAHKSSLSELTEANILLEDLIYSCFDSISRNERSKRDEVEQSSQSVISDVQARYNILMKHINEESISSAMDGQRPSLKTTFDQVLIVARHGERLDTVDESWTGERPYDPPLTRSGGI</sequence>
<reference evidence="4 6" key="1">
    <citation type="journal article" date="2012" name="Nature">
        <title>Algal genomes reveal evolutionary mosaicism and the fate of nucleomorphs.</title>
        <authorList>
            <consortium name="DOE Joint Genome Institute"/>
            <person name="Curtis B.A."/>
            <person name="Tanifuji G."/>
            <person name="Burki F."/>
            <person name="Gruber A."/>
            <person name="Irimia M."/>
            <person name="Maruyama S."/>
            <person name="Arias M.C."/>
            <person name="Ball S.G."/>
            <person name="Gile G.H."/>
            <person name="Hirakawa Y."/>
            <person name="Hopkins J.F."/>
            <person name="Kuo A."/>
            <person name="Rensing S.A."/>
            <person name="Schmutz J."/>
            <person name="Symeonidi A."/>
            <person name="Elias M."/>
            <person name="Eveleigh R.J."/>
            <person name="Herman E.K."/>
            <person name="Klute M.J."/>
            <person name="Nakayama T."/>
            <person name="Obornik M."/>
            <person name="Reyes-Prieto A."/>
            <person name="Armbrust E.V."/>
            <person name="Aves S.J."/>
            <person name="Beiko R.G."/>
            <person name="Coutinho P."/>
            <person name="Dacks J.B."/>
            <person name="Durnford D.G."/>
            <person name="Fast N.M."/>
            <person name="Green B.R."/>
            <person name="Grisdale C.J."/>
            <person name="Hempel F."/>
            <person name="Henrissat B."/>
            <person name="Hoppner M.P."/>
            <person name="Ishida K."/>
            <person name="Kim E."/>
            <person name="Koreny L."/>
            <person name="Kroth P.G."/>
            <person name="Liu Y."/>
            <person name="Malik S.B."/>
            <person name="Maier U.G."/>
            <person name="McRose D."/>
            <person name="Mock T."/>
            <person name="Neilson J.A."/>
            <person name="Onodera N.T."/>
            <person name="Poole A.M."/>
            <person name="Pritham E.J."/>
            <person name="Richards T.A."/>
            <person name="Rocap G."/>
            <person name="Roy S.W."/>
            <person name="Sarai C."/>
            <person name="Schaack S."/>
            <person name="Shirato S."/>
            <person name="Slamovits C.H."/>
            <person name="Spencer D.F."/>
            <person name="Suzuki S."/>
            <person name="Worden A.Z."/>
            <person name="Zauner S."/>
            <person name="Barry K."/>
            <person name="Bell C."/>
            <person name="Bharti A.K."/>
            <person name="Crow J.A."/>
            <person name="Grimwood J."/>
            <person name="Kramer R."/>
            <person name="Lindquist E."/>
            <person name="Lucas S."/>
            <person name="Salamov A."/>
            <person name="McFadden G.I."/>
            <person name="Lane C.E."/>
            <person name="Keeling P.J."/>
            <person name="Gray M.W."/>
            <person name="Grigoriev I.V."/>
            <person name="Archibald J.M."/>
        </authorList>
    </citation>
    <scope>NUCLEOTIDE SEQUENCE</scope>
    <source>
        <strain evidence="4 6">CCMP2712</strain>
    </source>
</reference>
<dbReference type="Proteomes" id="UP000011087">
    <property type="component" value="Unassembled WGS sequence"/>
</dbReference>
<evidence type="ECO:0000256" key="1">
    <source>
        <dbReference type="SAM" id="Coils"/>
    </source>
</evidence>
<feature type="signal peptide" evidence="3">
    <location>
        <begin position="1"/>
        <end position="25"/>
    </location>
</feature>
<dbReference type="HOGENOM" id="CLU_495641_0_0_1"/>
<dbReference type="OrthoDB" id="414418at2759"/>
<dbReference type="KEGG" id="gtt:GUITHDRAFT_144156"/>
<evidence type="ECO:0000313" key="5">
    <source>
        <dbReference type="EnsemblProtists" id="EKX38557"/>
    </source>
</evidence>
<reference evidence="6" key="2">
    <citation type="submission" date="2012-11" db="EMBL/GenBank/DDBJ databases">
        <authorList>
            <person name="Kuo A."/>
            <person name="Curtis B.A."/>
            <person name="Tanifuji G."/>
            <person name="Burki F."/>
            <person name="Gruber A."/>
            <person name="Irimia M."/>
            <person name="Maruyama S."/>
            <person name="Arias M.C."/>
            <person name="Ball S.G."/>
            <person name="Gile G.H."/>
            <person name="Hirakawa Y."/>
            <person name="Hopkins J.F."/>
            <person name="Rensing S.A."/>
            <person name="Schmutz J."/>
            <person name="Symeonidi A."/>
            <person name="Elias M."/>
            <person name="Eveleigh R.J."/>
            <person name="Herman E.K."/>
            <person name="Klute M.J."/>
            <person name="Nakayama T."/>
            <person name="Obornik M."/>
            <person name="Reyes-Prieto A."/>
            <person name="Armbrust E.V."/>
            <person name="Aves S.J."/>
            <person name="Beiko R.G."/>
            <person name="Coutinho P."/>
            <person name="Dacks J.B."/>
            <person name="Durnford D.G."/>
            <person name="Fast N.M."/>
            <person name="Green B.R."/>
            <person name="Grisdale C."/>
            <person name="Hempe F."/>
            <person name="Henrissat B."/>
            <person name="Hoppner M.P."/>
            <person name="Ishida K.-I."/>
            <person name="Kim E."/>
            <person name="Koreny L."/>
            <person name="Kroth P.G."/>
            <person name="Liu Y."/>
            <person name="Malik S.-B."/>
            <person name="Maier U.G."/>
            <person name="McRose D."/>
            <person name="Mock T."/>
            <person name="Neilson J.A."/>
            <person name="Onodera N.T."/>
            <person name="Poole A.M."/>
            <person name="Pritham E.J."/>
            <person name="Richards T.A."/>
            <person name="Rocap G."/>
            <person name="Roy S.W."/>
            <person name="Sarai C."/>
            <person name="Schaack S."/>
            <person name="Shirato S."/>
            <person name="Slamovits C.H."/>
            <person name="Spencer D.F."/>
            <person name="Suzuki S."/>
            <person name="Worden A.Z."/>
            <person name="Zauner S."/>
            <person name="Barry K."/>
            <person name="Bell C."/>
            <person name="Bharti A.K."/>
            <person name="Crow J.A."/>
            <person name="Grimwood J."/>
            <person name="Kramer R."/>
            <person name="Lindquist E."/>
            <person name="Lucas S."/>
            <person name="Salamov A."/>
            <person name="McFadden G.I."/>
            <person name="Lane C.E."/>
            <person name="Keeling P.J."/>
            <person name="Gray M.W."/>
            <person name="Grigoriev I.V."/>
            <person name="Archibald J.M."/>
        </authorList>
    </citation>
    <scope>NUCLEOTIDE SEQUENCE</scope>
    <source>
        <strain evidence="6">CCMP2712</strain>
    </source>
</reference>
<feature type="compositionally biased region" description="Basic and acidic residues" evidence="2">
    <location>
        <begin position="95"/>
        <end position="104"/>
    </location>
</feature>
<organism evidence="4">
    <name type="scientific">Guillardia theta (strain CCMP2712)</name>
    <name type="common">Cryptophyte</name>
    <dbReference type="NCBI Taxonomy" id="905079"/>
    <lineage>
        <taxon>Eukaryota</taxon>
        <taxon>Cryptophyceae</taxon>
        <taxon>Pyrenomonadales</taxon>
        <taxon>Geminigeraceae</taxon>
        <taxon>Guillardia</taxon>
    </lineage>
</organism>
<feature type="compositionally biased region" description="Basic and acidic residues" evidence="2">
    <location>
        <begin position="41"/>
        <end position="52"/>
    </location>
</feature>
<keyword evidence="1" id="KW-0175">Coiled coil</keyword>
<keyword evidence="3" id="KW-0732">Signal</keyword>
<evidence type="ECO:0000256" key="3">
    <source>
        <dbReference type="SAM" id="SignalP"/>
    </source>
</evidence>
<protein>
    <recommendedName>
        <fullName evidence="7">PDZ domain-containing protein</fullName>
    </recommendedName>
</protein>
<keyword evidence="6" id="KW-1185">Reference proteome</keyword>
<feature type="chain" id="PRO_5008770385" description="PDZ domain-containing protein" evidence="3">
    <location>
        <begin position="26"/>
        <end position="550"/>
    </location>
</feature>
<feature type="coiled-coil region" evidence="1">
    <location>
        <begin position="310"/>
        <end position="344"/>
    </location>
</feature>
<proteinExistence type="predicted"/>
<name>L1IR31_GUITC</name>
<dbReference type="PaxDb" id="55529-EKX38557"/>
<dbReference type="AlphaFoldDB" id="L1IR31"/>
<reference evidence="5" key="3">
    <citation type="submission" date="2015-06" db="UniProtKB">
        <authorList>
            <consortium name="EnsemblProtists"/>
        </authorList>
    </citation>
    <scope>IDENTIFICATION</scope>
</reference>
<dbReference type="GeneID" id="17295343"/>
<evidence type="ECO:0000256" key="2">
    <source>
        <dbReference type="SAM" id="MobiDB-lite"/>
    </source>
</evidence>
<evidence type="ECO:0000313" key="6">
    <source>
        <dbReference type="Proteomes" id="UP000011087"/>
    </source>
</evidence>
<feature type="compositionally biased region" description="Polar residues" evidence="2">
    <location>
        <begin position="65"/>
        <end position="74"/>
    </location>
</feature>